<feature type="signal peptide" evidence="2">
    <location>
        <begin position="1"/>
        <end position="22"/>
    </location>
</feature>
<dbReference type="AlphaFoldDB" id="A0A850RGH0"/>
<dbReference type="Proteomes" id="UP000592294">
    <property type="component" value="Unassembled WGS sequence"/>
</dbReference>
<proteinExistence type="predicted"/>
<feature type="region of interest" description="Disordered" evidence="1">
    <location>
        <begin position="85"/>
        <end position="108"/>
    </location>
</feature>
<keyword evidence="4" id="KW-1185">Reference proteome</keyword>
<reference evidence="3 4" key="1">
    <citation type="submission" date="2020-06" db="EMBL/GenBank/DDBJ databases">
        <title>Whole-genome sequence of Allochromatium humboldtianum DSM 21881, type strain.</title>
        <authorList>
            <person name="Kyndt J.A."/>
            <person name="Meyer T.E."/>
        </authorList>
    </citation>
    <scope>NUCLEOTIDE SEQUENCE [LARGE SCALE GENOMIC DNA]</scope>
    <source>
        <strain evidence="3 4">DSM 21881</strain>
    </source>
</reference>
<dbReference type="RefSeq" id="WP_176974988.1">
    <property type="nucleotide sequence ID" value="NZ_JABZEO010000002.1"/>
</dbReference>
<dbReference type="EMBL" id="JABZEO010000002">
    <property type="protein sequence ID" value="NVZ08193.1"/>
    <property type="molecule type" value="Genomic_DNA"/>
</dbReference>
<comment type="caution">
    <text evidence="3">The sequence shown here is derived from an EMBL/GenBank/DDBJ whole genome shotgun (WGS) entry which is preliminary data.</text>
</comment>
<accession>A0A850RGH0</accession>
<evidence type="ECO:0000313" key="3">
    <source>
        <dbReference type="EMBL" id="NVZ08193.1"/>
    </source>
</evidence>
<evidence type="ECO:0000256" key="1">
    <source>
        <dbReference type="SAM" id="MobiDB-lite"/>
    </source>
</evidence>
<evidence type="ECO:0000313" key="4">
    <source>
        <dbReference type="Proteomes" id="UP000592294"/>
    </source>
</evidence>
<dbReference type="PROSITE" id="PS51257">
    <property type="entry name" value="PROKAR_LIPOPROTEIN"/>
    <property type="match status" value="1"/>
</dbReference>
<evidence type="ECO:0008006" key="5">
    <source>
        <dbReference type="Google" id="ProtNLM"/>
    </source>
</evidence>
<sequence length="108" mass="11339">MLKHAPLWPFIPLILLTGCTSAPPPTPATGSPPRLPFPSYVVNRSPEWLGGAAWRGGQPEHALAVDGQSCGVALDGRVHCRRQVAASVSRTDTVPSTGHPLADRPGSD</sequence>
<gene>
    <name evidence="3" type="ORF">HW932_02830</name>
</gene>
<protein>
    <recommendedName>
        <fullName evidence="5">Lipoprotein</fullName>
    </recommendedName>
</protein>
<feature type="chain" id="PRO_5032938902" description="Lipoprotein" evidence="2">
    <location>
        <begin position="23"/>
        <end position="108"/>
    </location>
</feature>
<keyword evidence="2" id="KW-0732">Signal</keyword>
<evidence type="ECO:0000256" key="2">
    <source>
        <dbReference type="SAM" id="SignalP"/>
    </source>
</evidence>
<feature type="compositionally biased region" description="Polar residues" evidence="1">
    <location>
        <begin position="86"/>
        <end position="96"/>
    </location>
</feature>
<name>A0A850RGH0_9GAMM</name>
<organism evidence="3 4">
    <name type="scientific">Allochromatium humboldtianum</name>
    <dbReference type="NCBI Taxonomy" id="504901"/>
    <lineage>
        <taxon>Bacteria</taxon>
        <taxon>Pseudomonadati</taxon>
        <taxon>Pseudomonadota</taxon>
        <taxon>Gammaproteobacteria</taxon>
        <taxon>Chromatiales</taxon>
        <taxon>Chromatiaceae</taxon>
        <taxon>Allochromatium</taxon>
    </lineage>
</organism>